<evidence type="ECO:0000313" key="1">
    <source>
        <dbReference type="EMBL" id="MBF0858681.1"/>
    </source>
</evidence>
<evidence type="ECO:0000313" key="2">
    <source>
        <dbReference type="Proteomes" id="UP000623107"/>
    </source>
</evidence>
<reference evidence="1 2" key="2">
    <citation type="submission" date="2020-11" db="EMBL/GenBank/DDBJ databases">
        <title>Description of novel Gluconobacter species.</title>
        <authorList>
            <person name="Cleenwerck I."/>
            <person name="Cnockaert M."/>
            <person name="Borremans W."/>
            <person name="Wieme A.D."/>
            <person name="De Vuyst L."/>
            <person name="Vandamme P."/>
        </authorList>
    </citation>
    <scope>NUCLEOTIDE SEQUENCE [LARGE SCALE GENOMIC DNA]</scope>
    <source>
        <strain evidence="1 2">LMG 31484</strain>
    </source>
</reference>
<gene>
    <name evidence="1" type="ORF">HKD24_05550</name>
</gene>
<keyword evidence="2" id="KW-1185">Reference proteome</keyword>
<protein>
    <submittedName>
        <fullName evidence="1">Uncharacterized protein</fullName>
    </submittedName>
</protein>
<sequence length="75" mass="8285">MNDTVPEPPETVNPAVLPARRDFLAMLYAHIEAQQHAYQAYRTASVGFPAIFCNVLENCHFLYLKSGTGFSGTPV</sequence>
<dbReference type="EMBL" id="JABCQG010000005">
    <property type="protein sequence ID" value="MBF0858681.1"/>
    <property type="molecule type" value="Genomic_DNA"/>
</dbReference>
<dbReference type="Proteomes" id="UP000623107">
    <property type="component" value="Unassembled WGS sequence"/>
</dbReference>
<name>A0ABR9Y409_9PROT</name>
<organism evidence="1 2">
    <name type="scientific">Gluconobacter vitians</name>
    <dbReference type="NCBI Taxonomy" id="2728102"/>
    <lineage>
        <taxon>Bacteria</taxon>
        <taxon>Pseudomonadati</taxon>
        <taxon>Pseudomonadota</taxon>
        <taxon>Alphaproteobacteria</taxon>
        <taxon>Acetobacterales</taxon>
        <taxon>Acetobacteraceae</taxon>
        <taxon>Gluconobacter</taxon>
    </lineage>
</organism>
<proteinExistence type="predicted"/>
<accession>A0ABR9Y409</accession>
<comment type="caution">
    <text evidence="1">The sequence shown here is derived from an EMBL/GenBank/DDBJ whole genome shotgun (WGS) entry which is preliminary data.</text>
</comment>
<dbReference type="RefSeq" id="WP_194259376.1">
    <property type="nucleotide sequence ID" value="NZ_JABCQG010000005.1"/>
</dbReference>
<reference evidence="2" key="1">
    <citation type="submission" date="2020-04" db="EMBL/GenBank/DDBJ databases">
        <title>Description of novel Gluconacetobacter.</title>
        <authorList>
            <person name="Sombolestani A."/>
        </authorList>
    </citation>
    <scope>NUCLEOTIDE SEQUENCE [LARGE SCALE GENOMIC DNA]</scope>
    <source>
        <strain evidence="2">LMG 31484</strain>
    </source>
</reference>